<dbReference type="InterPro" id="IPR036188">
    <property type="entry name" value="FAD/NAD-bd_sf"/>
</dbReference>
<protein>
    <submittedName>
        <fullName evidence="4">4-hydroxyacetophenone monooxygenase</fullName>
    </submittedName>
</protein>
<sequence>MNASTTQTENLLTQTSVLIIGSGFSGLGMAVGLKRENKHDFIVLERATDVGGTWRDNTYPGAACDIQSHLYSYSFKPNPRWSRVYAPQPEILDYLRRTAQEENILPHVRFGANVERAAWDEDRGIWVVKTSVGVFEAPVLISAAGHLSDPSYPDIPGICSFKGDIFHSAKWDHSYDWSGKRVGVIGTGASAIQIVPELARSASHLTVFQRSAPYVIPRRDHVYSPAEQGMFERFPESMQELRDELFWGNESRFPQRRQVPAFIEMIRGMAVNHLQAQVPDEALRTKLTPHYAIGCKRILISNDYYPTLMRPNVDLETAGIASIDETGVVLTSGERVELDLLVVATGFEATELPIAEVIQGVGNQSLAHKWKDGGHAFACTTMAGFPNFFFMLGPNTGLGAGSMIFMIETQINYIREAANYVLEQEVVLDPNAQAEQAYTDSIQTRSQGTVWVSGGCSSWYLHPSSGKLTALWPDFMSQFRKENGSFRTDGYNLRPAMALEKA</sequence>
<dbReference type="GO" id="GO:0050661">
    <property type="term" value="F:NADP binding"/>
    <property type="evidence" value="ECO:0007669"/>
    <property type="project" value="InterPro"/>
</dbReference>
<dbReference type="InterPro" id="IPR051209">
    <property type="entry name" value="FAD-bind_Monooxygenase_sf"/>
</dbReference>
<evidence type="ECO:0000313" key="4">
    <source>
        <dbReference type="EMBL" id="OZI33187.1"/>
    </source>
</evidence>
<proteinExistence type="predicted"/>
<accession>A0A261S857</accession>
<gene>
    <name evidence="4" type="ORF">CEG14_20310</name>
</gene>
<comment type="caution">
    <text evidence="4">The sequence shown here is derived from an EMBL/GenBank/DDBJ whole genome shotgun (WGS) entry which is preliminary data.</text>
</comment>
<dbReference type="GO" id="GO:0004499">
    <property type="term" value="F:N,N-dimethylaniline monooxygenase activity"/>
    <property type="evidence" value="ECO:0007669"/>
    <property type="project" value="InterPro"/>
</dbReference>
<organism evidence="4 5">
    <name type="scientific">Bordetella genomosp. 1</name>
    <dbReference type="NCBI Taxonomy" id="1395607"/>
    <lineage>
        <taxon>Bacteria</taxon>
        <taxon>Pseudomonadati</taxon>
        <taxon>Pseudomonadota</taxon>
        <taxon>Betaproteobacteria</taxon>
        <taxon>Burkholderiales</taxon>
        <taxon>Alcaligenaceae</taxon>
        <taxon>Bordetella</taxon>
    </lineage>
</organism>
<dbReference type="EMBL" id="NEVL01000004">
    <property type="protein sequence ID" value="OZI33187.1"/>
    <property type="molecule type" value="Genomic_DNA"/>
</dbReference>
<keyword evidence="4" id="KW-0503">Monooxygenase</keyword>
<keyword evidence="2" id="KW-0274">FAD</keyword>
<keyword evidence="3" id="KW-0560">Oxidoreductase</keyword>
<dbReference type="PANTHER" id="PTHR42877:SF4">
    <property type="entry name" value="FAD_NAD(P)-BINDING DOMAIN-CONTAINING PROTEIN-RELATED"/>
    <property type="match status" value="1"/>
</dbReference>
<dbReference type="Pfam" id="PF00743">
    <property type="entry name" value="FMO-like"/>
    <property type="match status" value="1"/>
</dbReference>
<dbReference type="Gene3D" id="3.50.50.60">
    <property type="entry name" value="FAD/NAD(P)-binding domain"/>
    <property type="match status" value="2"/>
</dbReference>
<dbReference type="PANTHER" id="PTHR42877">
    <property type="entry name" value="L-ORNITHINE N(5)-MONOOXYGENASE-RELATED"/>
    <property type="match status" value="1"/>
</dbReference>
<dbReference type="RefSeq" id="WP_094828182.1">
    <property type="nucleotide sequence ID" value="NZ_NEVL01000004.1"/>
</dbReference>
<reference evidence="4 5" key="1">
    <citation type="submission" date="2017-05" db="EMBL/GenBank/DDBJ databases">
        <title>Complete and WGS of Bordetella genogroups.</title>
        <authorList>
            <person name="Spilker T."/>
            <person name="LiPuma J."/>
        </authorList>
    </citation>
    <scope>NUCLEOTIDE SEQUENCE [LARGE SCALE GENOMIC DNA]</scope>
    <source>
        <strain evidence="4 5">AU17610</strain>
    </source>
</reference>
<dbReference type="AlphaFoldDB" id="A0A261S857"/>
<evidence type="ECO:0000256" key="2">
    <source>
        <dbReference type="ARBA" id="ARBA00022827"/>
    </source>
</evidence>
<dbReference type="SUPFAM" id="SSF51905">
    <property type="entry name" value="FAD/NAD(P)-binding domain"/>
    <property type="match status" value="2"/>
</dbReference>
<dbReference type="InterPro" id="IPR020946">
    <property type="entry name" value="Flavin_mOase-like"/>
</dbReference>
<evidence type="ECO:0000256" key="3">
    <source>
        <dbReference type="ARBA" id="ARBA00023002"/>
    </source>
</evidence>
<keyword evidence="1" id="KW-0285">Flavoprotein</keyword>
<dbReference type="GO" id="GO:0050660">
    <property type="term" value="F:flavin adenine dinucleotide binding"/>
    <property type="evidence" value="ECO:0007669"/>
    <property type="project" value="InterPro"/>
</dbReference>
<evidence type="ECO:0000313" key="5">
    <source>
        <dbReference type="Proteomes" id="UP000217005"/>
    </source>
</evidence>
<name>A0A261S857_9BORD</name>
<evidence type="ECO:0000256" key="1">
    <source>
        <dbReference type="ARBA" id="ARBA00022630"/>
    </source>
</evidence>
<dbReference type="Proteomes" id="UP000217005">
    <property type="component" value="Unassembled WGS sequence"/>
</dbReference>
<dbReference type="OrthoDB" id="9766402at2"/>